<feature type="region of interest" description="Disordered" evidence="1">
    <location>
        <begin position="1"/>
        <end position="22"/>
    </location>
</feature>
<organism evidence="2 3">
    <name type="scientific">Trichoderma lentiforme</name>
    <dbReference type="NCBI Taxonomy" id="1567552"/>
    <lineage>
        <taxon>Eukaryota</taxon>
        <taxon>Fungi</taxon>
        <taxon>Dikarya</taxon>
        <taxon>Ascomycota</taxon>
        <taxon>Pezizomycotina</taxon>
        <taxon>Sordariomycetes</taxon>
        <taxon>Hypocreomycetidae</taxon>
        <taxon>Hypocreales</taxon>
        <taxon>Hypocreaceae</taxon>
        <taxon>Trichoderma</taxon>
    </lineage>
</organism>
<dbReference type="AlphaFoldDB" id="A0A9P4X4Q4"/>
<dbReference type="Proteomes" id="UP000801864">
    <property type="component" value="Unassembled WGS sequence"/>
</dbReference>
<keyword evidence="3" id="KW-1185">Reference proteome</keyword>
<evidence type="ECO:0000313" key="3">
    <source>
        <dbReference type="Proteomes" id="UP000801864"/>
    </source>
</evidence>
<sequence>MRGWEKKEEERKKQKIAPDETTNDCGVCLASFAGGGTEAQRIDGAIQAKLARAFAPVAPH</sequence>
<dbReference type="EMBL" id="QLNT01000028">
    <property type="protein sequence ID" value="KAF3057759.1"/>
    <property type="molecule type" value="Genomic_DNA"/>
</dbReference>
<evidence type="ECO:0000313" key="2">
    <source>
        <dbReference type="EMBL" id="KAF3057759.1"/>
    </source>
</evidence>
<protein>
    <submittedName>
        <fullName evidence="2">Uncharacterized protein</fullName>
    </submittedName>
</protein>
<evidence type="ECO:0000256" key="1">
    <source>
        <dbReference type="SAM" id="MobiDB-lite"/>
    </source>
</evidence>
<name>A0A9P4X4Q4_9HYPO</name>
<feature type="compositionally biased region" description="Basic and acidic residues" evidence="1">
    <location>
        <begin position="1"/>
        <end position="18"/>
    </location>
</feature>
<accession>A0A9P4X4Q4</accession>
<proteinExistence type="predicted"/>
<reference evidence="2 3" key="1">
    <citation type="submission" date="2018-06" db="EMBL/GenBank/DDBJ databases">
        <title>Genome analysis of cellulolytic fungus Trichoderma lentiforme CFAM-422.</title>
        <authorList>
            <person name="Steindorff A.S."/>
            <person name="Formighieri E.F."/>
            <person name="Midorikawa G.E.O."/>
            <person name="Tamietti M.S."/>
            <person name="Ramos E.Z."/>
            <person name="Silva A.S."/>
            <person name="Bon E.P.S."/>
            <person name="Mendes T.D."/>
            <person name="Damaso M.C.T."/>
            <person name="Favaro L.C.L."/>
        </authorList>
    </citation>
    <scope>NUCLEOTIDE SEQUENCE [LARGE SCALE GENOMIC DNA]</scope>
    <source>
        <strain evidence="2 3">CFAM-422</strain>
    </source>
</reference>
<gene>
    <name evidence="2" type="ORF">CFAM422_012212</name>
</gene>
<comment type="caution">
    <text evidence="2">The sequence shown here is derived from an EMBL/GenBank/DDBJ whole genome shotgun (WGS) entry which is preliminary data.</text>
</comment>